<dbReference type="EMBL" id="KL197729">
    <property type="protein sequence ID" value="KDQ54423.1"/>
    <property type="molecule type" value="Genomic_DNA"/>
</dbReference>
<dbReference type="Proteomes" id="UP000027265">
    <property type="component" value="Unassembled WGS sequence"/>
</dbReference>
<feature type="non-terminal residue" evidence="1">
    <location>
        <position position="1"/>
    </location>
</feature>
<evidence type="ECO:0000313" key="1">
    <source>
        <dbReference type="EMBL" id="KDQ54423.1"/>
    </source>
</evidence>
<evidence type="ECO:0000313" key="2">
    <source>
        <dbReference type="Proteomes" id="UP000027265"/>
    </source>
</evidence>
<name>A0A067PHR6_9AGAM</name>
<dbReference type="InParanoid" id="A0A067PHR6"/>
<sequence>RLMLILFKPWRSVRDLRKNGESWKEAFVNFLPECPARLKAIMDNMQIWHECRDSRDGHFKNRRLRHN</sequence>
<dbReference type="HOGENOM" id="CLU_180476_2_0_1"/>
<reference evidence="2" key="1">
    <citation type="journal article" date="2014" name="Proc. Natl. Acad. Sci. U.S.A.">
        <title>Extensive sampling of basidiomycete genomes demonstrates inadequacy of the white-rot/brown-rot paradigm for wood decay fungi.</title>
        <authorList>
            <person name="Riley R."/>
            <person name="Salamov A.A."/>
            <person name="Brown D.W."/>
            <person name="Nagy L.G."/>
            <person name="Floudas D."/>
            <person name="Held B.W."/>
            <person name="Levasseur A."/>
            <person name="Lombard V."/>
            <person name="Morin E."/>
            <person name="Otillar R."/>
            <person name="Lindquist E.A."/>
            <person name="Sun H."/>
            <person name="LaButti K.M."/>
            <person name="Schmutz J."/>
            <person name="Jabbour D."/>
            <person name="Luo H."/>
            <person name="Baker S.E."/>
            <person name="Pisabarro A.G."/>
            <person name="Walton J.D."/>
            <person name="Blanchette R.A."/>
            <person name="Henrissat B."/>
            <person name="Martin F."/>
            <person name="Cullen D."/>
            <person name="Hibbett D.S."/>
            <person name="Grigoriev I.V."/>
        </authorList>
    </citation>
    <scope>NUCLEOTIDE SEQUENCE [LARGE SCALE GENOMIC DNA]</scope>
    <source>
        <strain evidence="2">MUCL 33604</strain>
    </source>
</reference>
<gene>
    <name evidence="1" type="ORF">JAAARDRAFT_135819</name>
</gene>
<organism evidence="1 2">
    <name type="scientific">Jaapia argillacea MUCL 33604</name>
    <dbReference type="NCBI Taxonomy" id="933084"/>
    <lineage>
        <taxon>Eukaryota</taxon>
        <taxon>Fungi</taxon>
        <taxon>Dikarya</taxon>
        <taxon>Basidiomycota</taxon>
        <taxon>Agaricomycotina</taxon>
        <taxon>Agaricomycetes</taxon>
        <taxon>Agaricomycetidae</taxon>
        <taxon>Jaapiales</taxon>
        <taxon>Jaapiaceae</taxon>
        <taxon>Jaapia</taxon>
    </lineage>
</organism>
<proteinExistence type="predicted"/>
<dbReference type="STRING" id="933084.A0A067PHR6"/>
<dbReference type="OrthoDB" id="3050185at2759"/>
<protein>
    <submittedName>
        <fullName evidence="1">Uncharacterized protein</fullName>
    </submittedName>
</protein>
<accession>A0A067PHR6</accession>
<dbReference type="AlphaFoldDB" id="A0A067PHR6"/>
<keyword evidence="2" id="KW-1185">Reference proteome</keyword>